<accession>A0ABD1L9K4</accession>
<dbReference type="Proteomes" id="UP001603857">
    <property type="component" value="Unassembled WGS sequence"/>
</dbReference>
<name>A0ABD1L9K4_9FABA</name>
<proteinExistence type="predicted"/>
<organism evidence="1 2">
    <name type="scientific">Flemingia macrophylla</name>
    <dbReference type="NCBI Taxonomy" id="520843"/>
    <lineage>
        <taxon>Eukaryota</taxon>
        <taxon>Viridiplantae</taxon>
        <taxon>Streptophyta</taxon>
        <taxon>Embryophyta</taxon>
        <taxon>Tracheophyta</taxon>
        <taxon>Spermatophyta</taxon>
        <taxon>Magnoliopsida</taxon>
        <taxon>eudicotyledons</taxon>
        <taxon>Gunneridae</taxon>
        <taxon>Pentapetalae</taxon>
        <taxon>rosids</taxon>
        <taxon>fabids</taxon>
        <taxon>Fabales</taxon>
        <taxon>Fabaceae</taxon>
        <taxon>Papilionoideae</taxon>
        <taxon>50 kb inversion clade</taxon>
        <taxon>NPAAA clade</taxon>
        <taxon>indigoferoid/millettioid clade</taxon>
        <taxon>Phaseoleae</taxon>
        <taxon>Flemingia</taxon>
    </lineage>
</organism>
<gene>
    <name evidence="1" type="ORF">Fmac_029174</name>
</gene>
<evidence type="ECO:0000313" key="1">
    <source>
        <dbReference type="EMBL" id="KAL2320205.1"/>
    </source>
</evidence>
<sequence>MGERAMLHRMIKQGMVKAKELQMKTRRSWKPSQTFEGVYKRELAYVSFLVGIKGRGTDFHVFFLLTLAPISTPSDIGLSSPKPLGILTFGISARKEALTPRGSFPNGNVSHLVVNQVVEYYYTSNERRELLIASQSRPWGSETEENTITKQPNARFKEFCYARLFFERVTLLREKKETRIGEGRELGSVPGLRFGESDDHTLKGVVA</sequence>
<keyword evidence="2" id="KW-1185">Reference proteome</keyword>
<reference evidence="1 2" key="1">
    <citation type="submission" date="2024-08" db="EMBL/GenBank/DDBJ databases">
        <title>Insights into the chromosomal genome structure of Flemingia macrophylla.</title>
        <authorList>
            <person name="Ding Y."/>
            <person name="Zhao Y."/>
            <person name="Bi W."/>
            <person name="Wu M."/>
            <person name="Zhao G."/>
            <person name="Gong Y."/>
            <person name="Li W."/>
            <person name="Zhang P."/>
        </authorList>
    </citation>
    <scope>NUCLEOTIDE SEQUENCE [LARGE SCALE GENOMIC DNA]</scope>
    <source>
        <strain evidence="1">DYQJB</strain>
        <tissue evidence="1">Leaf</tissue>
    </source>
</reference>
<dbReference type="AlphaFoldDB" id="A0ABD1L9K4"/>
<evidence type="ECO:0000313" key="2">
    <source>
        <dbReference type="Proteomes" id="UP001603857"/>
    </source>
</evidence>
<dbReference type="EMBL" id="JBGMDY010000010">
    <property type="protein sequence ID" value="KAL2320205.1"/>
    <property type="molecule type" value="Genomic_DNA"/>
</dbReference>
<protein>
    <submittedName>
        <fullName evidence="1">Uncharacterized protein</fullName>
    </submittedName>
</protein>
<comment type="caution">
    <text evidence="1">The sequence shown here is derived from an EMBL/GenBank/DDBJ whole genome shotgun (WGS) entry which is preliminary data.</text>
</comment>